<dbReference type="InterPro" id="IPR043461">
    <property type="entry name" value="LpxH-like"/>
</dbReference>
<dbReference type="CDD" id="cd07398">
    <property type="entry name" value="MPP_YbbF-LpxH"/>
    <property type="match status" value="1"/>
</dbReference>
<feature type="domain" description="Calcineurin-like phosphoesterase" evidence="7">
    <location>
        <begin position="7"/>
        <end position="211"/>
    </location>
</feature>
<protein>
    <submittedName>
        <fullName evidence="8">UDP-2,3-diacylglucosamine hydrolase</fullName>
    </submittedName>
</protein>
<proteinExistence type="predicted"/>
<evidence type="ECO:0000313" key="8">
    <source>
        <dbReference type="EMBL" id="GLR18791.1"/>
    </source>
</evidence>
<evidence type="ECO:0000256" key="3">
    <source>
        <dbReference type="ARBA" id="ARBA00022723"/>
    </source>
</evidence>
<dbReference type="InterPro" id="IPR029052">
    <property type="entry name" value="Metallo-depent_PP-like"/>
</dbReference>
<dbReference type="EMBL" id="BSOH01000023">
    <property type="protein sequence ID" value="GLR18791.1"/>
    <property type="molecule type" value="Genomic_DNA"/>
</dbReference>
<keyword evidence="6" id="KW-0464">Manganese</keyword>
<keyword evidence="3" id="KW-0479">Metal-binding</keyword>
<name>A0AA37WEH8_9BACT</name>
<dbReference type="Pfam" id="PF00149">
    <property type="entry name" value="Metallophos"/>
    <property type="match status" value="1"/>
</dbReference>
<evidence type="ECO:0000256" key="6">
    <source>
        <dbReference type="ARBA" id="ARBA00023211"/>
    </source>
</evidence>
<dbReference type="RefSeq" id="WP_235292738.1">
    <property type="nucleotide sequence ID" value="NZ_BSOH01000023.1"/>
</dbReference>
<dbReference type="AlphaFoldDB" id="A0AA37WEH8"/>
<dbReference type="GO" id="GO:0008758">
    <property type="term" value="F:UDP-2,3-diacylglucosamine hydrolase activity"/>
    <property type="evidence" value="ECO:0007669"/>
    <property type="project" value="TreeGrafter"/>
</dbReference>
<organism evidence="8 9">
    <name type="scientific">Portibacter lacus</name>
    <dbReference type="NCBI Taxonomy" id="1099794"/>
    <lineage>
        <taxon>Bacteria</taxon>
        <taxon>Pseudomonadati</taxon>
        <taxon>Bacteroidota</taxon>
        <taxon>Saprospiria</taxon>
        <taxon>Saprospirales</taxon>
        <taxon>Haliscomenobacteraceae</taxon>
        <taxon>Portibacter</taxon>
    </lineage>
</organism>
<evidence type="ECO:0000259" key="7">
    <source>
        <dbReference type="Pfam" id="PF00149"/>
    </source>
</evidence>
<dbReference type="PANTHER" id="PTHR34990:SF1">
    <property type="entry name" value="UDP-2,3-DIACYLGLUCOSAMINE HYDROLASE"/>
    <property type="match status" value="1"/>
</dbReference>
<keyword evidence="1" id="KW-1003">Cell membrane</keyword>
<dbReference type="GO" id="GO:0016020">
    <property type="term" value="C:membrane"/>
    <property type="evidence" value="ECO:0007669"/>
    <property type="project" value="GOC"/>
</dbReference>
<reference evidence="8" key="1">
    <citation type="journal article" date="2014" name="Int. J. Syst. Evol. Microbiol.">
        <title>Complete genome sequence of Corynebacterium casei LMG S-19264T (=DSM 44701T), isolated from a smear-ripened cheese.</title>
        <authorList>
            <consortium name="US DOE Joint Genome Institute (JGI-PGF)"/>
            <person name="Walter F."/>
            <person name="Albersmeier A."/>
            <person name="Kalinowski J."/>
            <person name="Ruckert C."/>
        </authorList>
    </citation>
    <scope>NUCLEOTIDE SEQUENCE</scope>
    <source>
        <strain evidence="8">NBRC 108769</strain>
    </source>
</reference>
<dbReference type="SUPFAM" id="SSF56300">
    <property type="entry name" value="Metallo-dependent phosphatases"/>
    <property type="match status" value="1"/>
</dbReference>
<dbReference type="PANTHER" id="PTHR34990">
    <property type="entry name" value="UDP-2,3-DIACYLGLUCOSAMINE HYDROLASE-RELATED"/>
    <property type="match status" value="1"/>
</dbReference>
<evidence type="ECO:0000256" key="1">
    <source>
        <dbReference type="ARBA" id="ARBA00022475"/>
    </source>
</evidence>
<evidence type="ECO:0000256" key="4">
    <source>
        <dbReference type="ARBA" id="ARBA00022801"/>
    </source>
</evidence>
<keyword evidence="5" id="KW-0472">Membrane</keyword>
<keyword evidence="4 8" id="KW-0378">Hydrolase</keyword>
<dbReference type="GO" id="GO:0009245">
    <property type="term" value="P:lipid A biosynthetic process"/>
    <property type="evidence" value="ECO:0007669"/>
    <property type="project" value="TreeGrafter"/>
</dbReference>
<dbReference type="Gene3D" id="3.60.21.10">
    <property type="match status" value="1"/>
</dbReference>
<dbReference type="GO" id="GO:0046872">
    <property type="term" value="F:metal ion binding"/>
    <property type="evidence" value="ECO:0007669"/>
    <property type="project" value="UniProtKB-KW"/>
</dbReference>
<sequence>MEKKDAIYFVSDFHLGTDGKLTSKERERKLVRFLDSITHDAETIYLLGDIFDYWFEYNRVIPKGYVRLLGKLANLKDAGVNIEFFTGNHDIWMFKYFEEELDIPIHREPLFVEHDGKKFILAHGDGLGPGDRSYKMIKKVFTNPFLQKLYSTIHPNIGLRLMRKFSSKSRENSDLEELKFLGADREWLVQFCESYIEESEIDYFVFGHRHLPIDYKLSNNHSRYINLGDWLNHFSYAKFKNSKLDLLFFENEHGKIYP</sequence>
<dbReference type="Proteomes" id="UP001156666">
    <property type="component" value="Unassembled WGS sequence"/>
</dbReference>
<gene>
    <name evidence="8" type="primary">lpxH</name>
    <name evidence="8" type="ORF">GCM10007940_34070</name>
</gene>
<dbReference type="InterPro" id="IPR004843">
    <property type="entry name" value="Calcineurin-like_PHP"/>
</dbReference>
<evidence type="ECO:0000313" key="9">
    <source>
        <dbReference type="Proteomes" id="UP001156666"/>
    </source>
</evidence>
<evidence type="ECO:0000256" key="5">
    <source>
        <dbReference type="ARBA" id="ARBA00023136"/>
    </source>
</evidence>
<comment type="caution">
    <text evidence="8">The sequence shown here is derived from an EMBL/GenBank/DDBJ whole genome shotgun (WGS) entry which is preliminary data.</text>
</comment>
<keyword evidence="9" id="KW-1185">Reference proteome</keyword>
<evidence type="ECO:0000256" key="2">
    <source>
        <dbReference type="ARBA" id="ARBA00022519"/>
    </source>
</evidence>
<accession>A0AA37WEH8</accession>
<keyword evidence="2" id="KW-0997">Cell inner membrane</keyword>
<reference evidence="8" key="2">
    <citation type="submission" date="2023-01" db="EMBL/GenBank/DDBJ databases">
        <title>Draft genome sequence of Portibacter lacus strain NBRC 108769.</title>
        <authorList>
            <person name="Sun Q."/>
            <person name="Mori K."/>
        </authorList>
    </citation>
    <scope>NUCLEOTIDE SEQUENCE</scope>
    <source>
        <strain evidence="8">NBRC 108769</strain>
    </source>
</reference>